<feature type="compositionally biased region" description="Basic and acidic residues" evidence="1">
    <location>
        <begin position="440"/>
        <end position="491"/>
    </location>
</feature>
<feature type="region of interest" description="Disordered" evidence="1">
    <location>
        <begin position="286"/>
        <end position="506"/>
    </location>
</feature>
<evidence type="ECO:0000259" key="2">
    <source>
        <dbReference type="Pfam" id="PF15743"/>
    </source>
</evidence>
<name>A0AAD9JAQ9_9ANNE</name>
<feature type="compositionally biased region" description="Basic and acidic residues" evidence="1">
    <location>
        <begin position="349"/>
        <end position="358"/>
    </location>
</feature>
<evidence type="ECO:0000313" key="3">
    <source>
        <dbReference type="EMBL" id="KAK2149613.1"/>
    </source>
</evidence>
<dbReference type="Proteomes" id="UP001208570">
    <property type="component" value="Unassembled WGS sequence"/>
</dbReference>
<organism evidence="3 4">
    <name type="scientific">Paralvinella palmiformis</name>
    <dbReference type="NCBI Taxonomy" id="53620"/>
    <lineage>
        <taxon>Eukaryota</taxon>
        <taxon>Metazoa</taxon>
        <taxon>Spiralia</taxon>
        <taxon>Lophotrochozoa</taxon>
        <taxon>Annelida</taxon>
        <taxon>Polychaeta</taxon>
        <taxon>Sedentaria</taxon>
        <taxon>Canalipalpata</taxon>
        <taxon>Terebellida</taxon>
        <taxon>Terebelliformia</taxon>
        <taxon>Alvinellidae</taxon>
        <taxon>Paralvinella</taxon>
    </lineage>
</organism>
<feature type="compositionally biased region" description="Polar residues" evidence="1">
    <location>
        <begin position="193"/>
        <end position="211"/>
    </location>
</feature>
<feature type="compositionally biased region" description="Polar residues" evidence="1">
    <location>
        <begin position="330"/>
        <end position="348"/>
    </location>
</feature>
<accession>A0AAD9JAQ9</accession>
<feature type="domain" description="Spermatogenesis-associated protein 1 C-terminal" evidence="2">
    <location>
        <begin position="504"/>
        <end position="652"/>
    </location>
</feature>
<feature type="compositionally biased region" description="Polar residues" evidence="1">
    <location>
        <begin position="221"/>
        <end position="236"/>
    </location>
</feature>
<dbReference type="InterPro" id="IPR039062">
    <property type="entry name" value="SPAT1"/>
</dbReference>
<protein>
    <recommendedName>
        <fullName evidence="2">Spermatogenesis-associated protein 1 C-terminal domain-containing protein</fullName>
    </recommendedName>
</protein>
<reference evidence="3" key="1">
    <citation type="journal article" date="2023" name="Mol. Biol. Evol.">
        <title>Third-Generation Sequencing Reveals the Adaptive Role of the Epigenome in Three Deep-Sea Polychaetes.</title>
        <authorList>
            <person name="Perez M."/>
            <person name="Aroh O."/>
            <person name="Sun Y."/>
            <person name="Lan Y."/>
            <person name="Juniper S.K."/>
            <person name="Young C.R."/>
            <person name="Angers B."/>
            <person name="Qian P.Y."/>
        </authorList>
    </citation>
    <scope>NUCLEOTIDE SEQUENCE</scope>
    <source>
        <strain evidence="3">P08H-3</strain>
    </source>
</reference>
<comment type="caution">
    <text evidence="3">The sequence shown here is derived from an EMBL/GenBank/DDBJ whole genome shotgun (WGS) entry which is preliminary data.</text>
</comment>
<gene>
    <name evidence="3" type="ORF">LSH36_444g01054</name>
</gene>
<feature type="compositionally biased region" description="Basic and acidic residues" evidence="1">
    <location>
        <begin position="390"/>
        <end position="431"/>
    </location>
</feature>
<keyword evidence="4" id="KW-1185">Reference proteome</keyword>
<dbReference type="EMBL" id="JAODUP010000444">
    <property type="protein sequence ID" value="KAK2149613.1"/>
    <property type="molecule type" value="Genomic_DNA"/>
</dbReference>
<dbReference type="PANTHER" id="PTHR14421:SF3">
    <property type="entry name" value="SPERMATOGENESIS-ASSOCIATED PROTEIN 1"/>
    <property type="match status" value="1"/>
</dbReference>
<dbReference type="InterPro" id="IPR031478">
    <property type="entry name" value="SPATA1_C"/>
</dbReference>
<feature type="region of interest" description="Disordered" evidence="1">
    <location>
        <begin position="155"/>
        <end position="249"/>
    </location>
</feature>
<feature type="compositionally biased region" description="Polar residues" evidence="1">
    <location>
        <begin position="288"/>
        <end position="314"/>
    </location>
</feature>
<proteinExistence type="predicted"/>
<feature type="compositionally biased region" description="Low complexity" evidence="1">
    <location>
        <begin position="318"/>
        <end position="329"/>
    </location>
</feature>
<evidence type="ECO:0000256" key="1">
    <source>
        <dbReference type="SAM" id="MobiDB-lite"/>
    </source>
</evidence>
<sequence>MDKLAVERVQRRAKKLVPHLKHLSYEQRLPSLLFRRRRADVIQVYKIMNGIDRLDPRAFFNRALNERTRGHSQRVHPETSVNALRKELEIQLEYDASDYPMPAEYVFLKCVGRCLTQVKPRQEYTLKIKNFQLPTTLAAEIYVLDAIAAGVRYTPYSGSSSQSSSVRYNGTPRSDRSEFSGHKPIPPIRRSHISTQTSEAESKSYKSQSVTKVAPNIFVNEPSSATSKGTQHSDPSSPYPYDVNSQNPENQNYESRFEQLESPMGDEPQKTRHVAFTTPTLANHRYFTPQSASPTNTPDPLFVRQQNGQQQGVSSEYLPPLSATPPSSADQSRNALNYNHPQLNSPQRSPRDPYHSENHSSSQSRSGSNDREQTSPNPGISDGPGLSDEEQQKLDDLLRRKREEEEEEERKRREWEEEQERRRREEEQERFGEDDDESEEERRRREEEARLDEERRRQEEERRRREEERRRLEEERRRQEEEESKNRDNSRRTPGGRSLSELRQELEQVRQERLDAEKRREDLVKKARLLQNKAQQRRNQARDLWKKKYFEEKKRTAPLEEQCNKLRNELEALHRKIMAQLDNNKETFRRPGDNKPSQQSNLRMQAARLQHDIDDIQRRVENVKMKLTTEMKLKNQAEGELKALRAELTQKKINVTLARSQPYTPVPMLTPRS</sequence>
<evidence type="ECO:0000313" key="4">
    <source>
        <dbReference type="Proteomes" id="UP001208570"/>
    </source>
</evidence>
<feature type="region of interest" description="Disordered" evidence="1">
    <location>
        <begin position="581"/>
        <end position="600"/>
    </location>
</feature>
<dbReference type="Pfam" id="PF15743">
    <property type="entry name" value="SPATA1_C"/>
    <property type="match status" value="1"/>
</dbReference>
<feature type="compositionally biased region" description="Basic and acidic residues" evidence="1">
    <location>
        <begin position="583"/>
        <end position="593"/>
    </location>
</feature>
<dbReference type="AlphaFoldDB" id="A0AAD9JAQ9"/>
<dbReference type="PANTHER" id="PTHR14421">
    <property type="entry name" value="SPERMATOGENESIS-ASSOCIATED PROTEIN 1"/>
    <property type="match status" value="1"/>
</dbReference>